<organism evidence="6 7">
    <name type="scientific">Tritrichomonas musculus</name>
    <dbReference type="NCBI Taxonomy" id="1915356"/>
    <lineage>
        <taxon>Eukaryota</taxon>
        <taxon>Metamonada</taxon>
        <taxon>Parabasalia</taxon>
        <taxon>Tritrichomonadida</taxon>
        <taxon>Tritrichomonadidae</taxon>
        <taxon>Tritrichomonas</taxon>
    </lineage>
</organism>
<dbReference type="PROSITE" id="PS50600">
    <property type="entry name" value="ULP_PROTEASE"/>
    <property type="match status" value="1"/>
</dbReference>
<protein>
    <recommendedName>
        <fullName evidence="5">Ubiquitin-like protease family profile domain-containing protein</fullName>
    </recommendedName>
</protein>
<keyword evidence="7" id="KW-1185">Reference proteome</keyword>
<dbReference type="InterPro" id="IPR038765">
    <property type="entry name" value="Papain-like_cys_pep_sf"/>
</dbReference>
<dbReference type="Gene3D" id="3.40.395.10">
    <property type="entry name" value="Adenoviral Proteinase, Chain A"/>
    <property type="match status" value="1"/>
</dbReference>
<dbReference type="Pfam" id="PF02902">
    <property type="entry name" value="Peptidase_C48"/>
    <property type="match status" value="1"/>
</dbReference>
<reference evidence="6 7" key="1">
    <citation type="submission" date="2024-04" db="EMBL/GenBank/DDBJ databases">
        <title>Tritrichomonas musculus Genome.</title>
        <authorList>
            <person name="Alves-Ferreira E."/>
            <person name="Grigg M."/>
            <person name="Lorenzi H."/>
            <person name="Galac M."/>
        </authorList>
    </citation>
    <scope>NUCLEOTIDE SEQUENCE [LARGE SCALE GENOMIC DNA]</scope>
    <source>
        <strain evidence="6 7">EAF2021</strain>
    </source>
</reference>
<dbReference type="PANTHER" id="PTHR12606:SF141">
    <property type="entry name" value="GH15225P-RELATED"/>
    <property type="match status" value="1"/>
</dbReference>
<evidence type="ECO:0000256" key="4">
    <source>
        <dbReference type="ARBA" id="ARBA00022807"/>
    </source>
</evidence>
<evidence type="ECO:0000313" key="6">
    <source>
        <dbReference type="EMBL" id="KAK8836850.1"/>
    </source>
</evidence>
<gene>
    <name evidence="6" type="ORF">M9Y10_037374</name>
</gene>
<dbReference type="Proteomes" id="UP001470230">
    <property type="component" value="Unassembled WGS sequence"/>
</dbReference>
<proteinExistence type="inferred from homology"/>
<keyword evidence="4" id="KW-0788">Thiol protease</keyword>
<dbReference type="EMBL" id="JAPFFF010000063">
    <property type="protein sequence ID" value="KAK8836850.1"/>
    <property type="molecule type" value="Genomic_DNA"/>
</dbReference>
<dbReference type="InterPro" id="IPR003653">
    <property type="entry name" value="Peptidase_C48_C"/>
</dbReference>
<evidence type="ECO:0000313" key="7">
    <source>
        <dbReference type="Proteomes" id="UP001470230"/>
    </source>
</evidence>
<comment type="similarity">
    <text evidence="1">Belongs to the peptidase C48 family.</text>
</comment>
<comment type="caution">
    <text evidence="6">The sequence shown here is derived from an EMBL/GenBank/DDBJ whole genome shotgun (WGS) entry which is preliminary data.</text>
</comment>
<keyword evidence="3" id="KW-0378">Hydrolase</keyword>
<dbReference type="SUPFAM" id="SSF54001">
    <property type="entry name" value="Cysteine proteinases"/>
    <property type="match status" value="1"/>
</dbReference>
<evidence type="ECO:0000256" key="3">
    <source>
        <dbReference type="ARBA" id="ARBA00022801"/>
    </source>
</evidence>
<dbReference type="PANTHER" id="PTHR12606">
    <property type="entry name" value="SENTRIN/SUMO-SPECIFIC PROTEASE"/>
    <property type="match status" value="1"/>
</dbReference>
<keyword evidence="2" id="KW-0645">Protease</keyword>
<feature type="domain" description="Ubiquitin-like protease family profile" evidence="5">
    <location>
        <begin position="1"/>
        <end position="138"/>
    </location>
</feature>
<accession>A0ABR2GSC7</accession>
<evidence type="ECO:0000256" key="1">
    <source>
        <dbReference type="ARBA" id="ARBA00005234"/>
    </source>
</evidence>
<sequence length="197" mass="23128">MLSDAVINSCLQYFQNKFDHSNVGFVNTFFYCKLARDGPAAASQWISCSRIDSYSHFLIPVELHAHWFLIDLDFNSNYLNVYDSLRNAPRRNNVVRTIKNFITYHGINEKMTIRHPNVPKQFNDVDCGAFLLRYAYFIFKDHSVNSRNFNSRSILSFRQDLHDILEEYCYDKVKDNEVEEIDTDVVEITHVKPHSTT</sequence>
<name>A0ABR2GSC7_9EUKA</name>
<evidence type="ECO:0000259" key="5">
    <source>
        <dbReference type="PROSITE" id="PS50600"/>
    </source>
</evidence>
<evidence type="ECO:0000256" key="2">
    <source>
        <dbReference type="ARBA" id="ARBA00022670"/>
    </source>
</evidence>